<proteinExistence type="predicted"/>
<dbReference type="EMBL" id="AP018216">
    <property type="protein sequence ID" value="BAY69623.1"/>
    <property type="molecule type" value="Genomic_DNA"/>
</dbReference>
<dbReference type="Proteomes" id="UP000217507">
    <property type="component" value="Chromosome"/>
</dbReference>
<dbReference type="AlphaFoldDB" id="A0A1Z4KL64"/>
<evidence type="ECO:0000313" key="1">
    <source>
        <dbReference type="EMBL" id="BAY69623.1"/>
    </source>
</evidence>
<evidence type="ECO:0000313" key="2">
    <source>
        <dbReference type="Proteomes" id="UP000217507"/>
    </source>
</evidence>
<accession>A0A1Z4KL64</accession>
<organism evidence="1 2">
    <name type="scientific">Trichormus variabilis NIES-23</name>
    <dbReference type="NCBI Taxonomy" id="1973479"/>
    <lineage>
        <taxon>Bacteria</taxon>
        <taxon>Bacillati</taxon>
        <taxon>Cyanobacteriota</taxon>
        <taxon>Cyanophyceae</taxon>
        <taxon>Nostocales</taxon>
        <taxon>Nostocaceae</taxon>
        <taxon>Trichormus</taxon>
    </lineage>
</organism>
<protein>
    <submittedName>
        <fullName evidence="1">Uncharacterized protein</fullName>
    </submittedName>
</protein>
<name>A0A1Z4KL64_ANAVA</name>
<reference evidence="1 2" key="1">
    <citation type="submission" date="2017-06" db="EMBL/GenBank/DDBJ databases">
        <title>Genome sequencing of cyanobaciteial culture collection at National Institute for Environmental Studies (NIES).</title>
        <authorList>
            <person name="Hirose Y."/>
            <person name="Shimura Y."/>
            <person name="Fujisawa T."/>
            <person name="Nakamura Y."/>
            <person name="Kawachi M."/>
        </authorList>
    </citation>
    <scope>NUCLEOTIDE SEQUENCE [LARGE SCALE GENOMIC DNA]</scope>
    <source>
        <strain evidence="1 2">NIES-23</strain>
    </source>
</reference>
<sequence length="32" mass="3663">MKLAWKLGKQGKITFDYGQMTTDNAYIRLASL</sequence>
<gene>
    <name evidence="1" type="ORF">NIES23_24180</name>
</gene>